<dbReference type="OrthoDB" id="7458366at2759"/>
<evidence type="ECO:0000313" key="3">
    <source>
        <dbReference type="Proteomes" id="UP000299102"/>
    </source>
</evidence>
<dbReference type="Proteomes" id="UP000299102">
    <property type="component" value="Unassembled WGS sequence"/>
</dbReference>
<proteinExistence type="predicted"/>
<gene>
    <name evidence="2" type="ORF">EVAR_7813_1</name>
</gene>
<feature type="compositionally biased region" description="Polar residues" evidence="1">
    <location>
        <begin position="58"/>
        <end position="89"/>
    </location>
</feature>
<sequence>MESFACSFRVRSGITSASFLIKNAVEEFITLFYPKSGGLSGGGHAYPHSHGLSASGCGHNQQSHSAPLHINQSQSDNYPGSNGDISLSDSSHIYPSSDRISDNSTGHNSTINNVHHHYHYTPPQQIHYAPRGGPAYSYPVYQSQPPTYVYEYRNSGSKYGTLLAGLSLLNLGLLMTSSFSNHQNRRYESQPGEICKLGIRKENGDYEETKINCEIISSFIWADEDRRRTSAANPGLNSTSSTVTVTMTNTTTTTANNNSFELNDVPATLYTMLPNGTLVQVNATQPNASVTSSVTTVTTTNTTTVSDALDPKNNGPPVMVTDGTQCYVMRRTSTSNMRHTIPCALFQSYALRNLTNPLNEQN</sequence>
<evidence type="ECO:0000313" key="2">
    <source>
        <dbReference type="EMBL" id="GBP14547.1"/>
    </source>
</evidence>
<comment type="caution">
    <text evidence="2">The sequence shown here is derived from an EMBL/GenBank/DDBJ whole genome shotgun (WGS) entry which is preliminary data.</text>
</comment>
<evidence type="ECO:0000256" key="1">
    <source>
        <dbReference type="SAM" id="MobiDB-lite"/>
    </source>
</evidence>
<organism evidence="2 3">
    <name type="scientific">Eumeta variegata</name>
    <name type="common">Bagworm moth</name>
    <name type="synonym">Eumeta japonica</name>
    <dbReference type="NCBI Taxonomy" id="151549"/>
    <lineage>
        <taxon>Eukaryota</taxon>
        <taxon>Metazoa</taxon>
        <taxon>Ecdysozoa</taxon>
        <taxon>Arthropoda</taxon>
        <taxon>Hexapoda</taxon>
        <taxon>Insecta</taxon>
        <taxon>Pterygota</taxon>
        <taxon>Neoptera</taxon>
        <taxon>Endopterygota</taxon>
        <taxon>Lepidoptera</taxon>
        <taxon>Glossata</taxon>
        <taxon>Ditrysia</taxon>
        <taxon>Tineoidea</taxon>
        <taxon>Psychidae</taxon>
        <taxon>Oiketicinae</taxon>
        <taxon>Eumeta</taxon>
    </lineage>
</organism>
<reference evidence="2 3" key="1">
    <citation type="journal article" date="2019" name="Commun. Biol.">
        <title>The bagworm genome reveals a unique fibroin gene that provides high tensile strength.</title>
        <authorList>
            <person name="Kono N."/>
            <person name="Nakamura H."/>
            <person name="Ohtoshi R."/>
            <person name="Tomita M."/>
            <person name="Numata K."/>
            <person name="Arakawa K."/>
        </authorList>
    </citation>
    <scope>NUCLEOTIDE SEQUENCE [LARGE SCALE GENOMIC DNA]</scope>
</reference>
<dbReference type="AlphaFoldDB" id="A0A4C1TM79"/>
<accession>A0A4C1TM79</accession>
<protein>
    <submittedName>
        <fullName evidence="2">Uncharacterized protein</fullName>
    </submittedName>
</protein>
<feature type="region of interest" description="Disordered" evidence="1">
    <location>
        <begin position="52"/>
        <end position="89"/>
    </location>
</feature>
<name>A0A4C1TM79_EUMVA</name>
<keyword evidence="3" id="KW-1185">Reference proteome</keyword>
<dbReference type="EMBL" id="BGZK01000064">
    <property type="protein sequence ID" value="GBP14547.1"/>
    <property type="molecule type" value="Genomic_DNA"/>
</dbReference>